<evidence type="ECO:0000259" key="5">
    <source>
        <dbReference type="PROSITE" id="PS50089"/>
    </source>
</evidence>
<dbReference type="InterPro" id="IPR047126">
    <property type="entry name" value="RNF141-like"/>
</dbReference>
<dbReference type="Ensembl" id="ENSACOT00000008707.1">
    <property type="protein sequence ID" value="ENSACOP00000008414.1"/>
    <property type="gene ID" value="ENSACOG00000005869.1"/>
</dbReference>
<protein>
    <recommendedName>
        <fullName evidence="5">RING-type domain-containing protein</fullName>
    </recommendedName>
</protein>
<dbReference type="PROSITE" id="PS50089">
    <property type="entry name" value="ZF_RING_2"/>
    <property type="match status" value="1"/>
</dbReference>
<keyword evidence="2 4" id="KW-0863">Zinc-finger</keyword>
<dbReference type="SMART" id="SM00184">
    <property type="entry name" value="RING"/>
    <property type="match status" value="1"/>
</dbReference>
<evidence type="ECO:0000256" key="2">
    <source>
        <dbReference type="ARBA" id="ARBA00022771"/>
    </source>
</evidence>
<proteinExistence type="predicted"/>
<evidence type="ECO:0000256" key="4">
    <source>
        <dbReference type="PROSITE-ProRule" id="PRU00175"/>
    </source>
</evidence>
<dbReference type="Gene3D" id="3.30.40.10">
    <property type="entry name" value="Zinc/RING finger domain, C3HC4 (zinc finger)"/>
    <property type="match status" value="1"/>
</dbReference>
<dbReference type="PROSITE" id="PS00518">
    <property type="entry name" value="ZF_RING_1"/>
    <property type="match status" value="1"/>
</dbReference>
<name>A0A8B9FD78_9PSIT</name>
<dbReference type="Proteomes" id="UP000694522">
    <property type="component" value="Unplaced"/>
</dbReference>
<evidence type="ECO:0000313" key="6">
    <source>
        <dbReference type="Ensembl" id="ENSACOP00000008414.1"/>
    </source>
</evidence>
<evidence type="ECO:0000313" key="7">
    <source>
        <dbReference type="Proteomes" id="UP000694522"/>
    </source>
</evidence>
<dbReference type="AlphaFoldDB" id="A0A8B9FD78"/>
<dbReference type="Pfam" id="PF13923">
    <property type="entry name" value="zf-C3HC4_2"/>
    <property type="match status" value="1"/>
</dbReference>
<dbReference type="GO" id="GO:0008270">
    <property type="term" value="F:zinc ion binding"/>
    <property type="evidence" value="ECO:0007669"/>
    <property type="project" value="UniProtKB-KW"/>
</dbReference>
<keyword evidence="7" id="KW-1185">Reference proteome</keyword>
<organism evidence="6 7">
    <name type="scientific">Amazona collaria</name>
    <name type="common">yellow-billed parrot</name>
    <dbReference type="NCBI Taxonomy" id="241587"/>
    <lineage>
        <taxon>Eukaryota</taxon>
        <taxon>Metazoa</taxon>
        <taxon>Chordata</taxon>
        <taxon>Craniata</taxon>
        <taxon>Vertebrata</taxon>
        <taxon>Euteleostomi</taxon>
        <taxon>Archelosauria</taxon>
        <taxon>Archosauria</taxon>
        <taxon>Dinosauria</taxon>
        <taxon>Saurischia</taxon>
        <taxon>Theropoda</taxon>
        <taxon>Coelurosauria</taxon>
        <taxon>Aves</taxon>
        <taxon>Neognathae</taxon>
        <taxon>Neoaves</taxon>
        <taxon>Telluraves</taxon>
        <taxon>Australaves</taxon>
        <taxon>Psittaciformes</taxon>
        <taxon>Psittacidae</taxon>
        <taxon>Amazona</taxon>
    </lineage>
</organism>
<sequence>MGLQLFSRLRCPICHDVLGDVTKVIPCGHQFCLGCIMLLAEQVAECPLCRKPIENVTFSNFGRLENVVFGELPSIGECGLWRRTSVNW</sequence>
<dbReference type="InterPro" id="IPR017907">
    <property type="entry name" value="Znf_RING_CS"/>
</dbReference>
<dbReference type="InterPro" id="IPR013083">
    <property type="entry name" value="Znf_RING/FYVE/PHD"/>
</dbReference>
<evidence type="ECO:0000256" key="1">
    <source>
        <dbReference type="ARBA" id="ARBA00022723"/>
    </source>
</evidence>
<keyword evidence="1" id="KW-0479">Metal-binding</keyword>
<reference evidence="6" key="2">
    <citation type="submission" date="2025-09" db="UniProtKB">
        <authorList>
            <consortium name="Ensembl"/>
        </authorList>
    </citation>
    <scope>IDENTIFICATION</scope>
</reference>
<reference evidence="6" key="1">
    <citation type="submission" date="2025-08" db="UniProtKB">
        <authorList>
            <consortium name="Ensembl"/>
        </authorList>
    </citation>
    <scope>IDENTIFICATION</scope>
</reference>
<dbReference type="SUPFAM" id="SSF57850">
    <property type="entry name" value="RING/U-box"/>
    <property type="match status" value="1"/>
</dbReference>
<dbReference type="PANTHER" id="PTHR12109">
    <property type="entry name" value="RING FINGER PROTEIN 141-RELATED"/>
    <property type="match status" value="1"/>
</dbReference>
<evidence type="ECO:0000256" key="3">
    <source>
        <dbReference type="ARBA" id="ARBA00022833"/>
    </source>
</evidence>
<dbReference type="InterPro" id="IPR001841">
    <property type="entry name" value="Znf_RING"/>
</dbReference>
<accession>A0A8B9FD78</accession>
<feature type="domain" description="RING-type" evidence="5">
    <location>
        <begin position="11"/>
        <end position="50"/>
    </location>
</feature>
<keyword evidence="3" id="KW-0862">Zinc</keyword>